<name>A0A5B8C0T2_9MICO</name>
<gene>
    <name evidence="7" type="ORF">FE374_06560</name>
</gene>
<keyword evidence="4" id="KW-0812">Transmembrane</keyword>
<dbReference type="RefSeq" id="WP_139927771.1">
    <property type="nucleotide sequence ID" value="NZ_CP040915.1"/>
</dbReference>
<dbReference type="InterPro" id="IPR001460">
    <property type="entry name" value="PCN-bd_Tpept"/>
</dbReference>
<dbReference type="PANTHER" id="PTHR30627">
    <property type="entry name" value="PEPTIDOGLYCAN D,D-TRANSPEPTIDASE"/>
    <property type="match status" value="1"/>
</dbReference>
<keyword evidence="4" id="KW-1133">Transmembrane helix</keyword>
<dbReference type="Pfam" id="PF03717">
    <property type="entry name" value="PBP_dimer"/>
    <property type="match status" value="1"/>
</dbReference>
<accession>A0A5B8C0T2</accession>
<dbReference type="GO" id="GO:0071555">
    <property type="term" value="P:cell wall organization"/>
    <property type="evidence" value="ECO:0007669"/>
    <property type="project" value="TreeGrafter"/>
</dbReference>
<dbReference type="Pfam" id="PF00905">
    <property type="entry name" value="Transpeptidase"/>
    <property type="match status" value="1"/>
</dbReference>
<dbReference type="SUPFAM" id="SSF56519">
    <property type="entry name" value="Penicillin binding protein dimerisation domain"/>
    <property type="match status" value="1"/>
</dbReference>
<dbReference type="KEGG" id="gyu:FE374_06560"/>
<evidence type="ECO:0000313" key="8">
    <source>
        <dbReference type="Proteomes" id="UP000314616"/>
    </source>
</evidence>
<evidence type="ECO:0000259" key="5">
    <source>
        <dbReference type="Pfam" id="PF00905"/>
    </source>
</evidence>
<dbReference type="InterPro" id="IPR050515">
    <property type="entry name" value="Beta-lactam/transpept"/>
</dbReference>
<dbReference type="GO" id="GO:0005886">
    <property type="term" value="C:plasma membrane"/>
    <property type="evidence" value="ECO:0007669"/>
    <property type="project" value="TreeGrafter"/>
</dbReference>
<dbReference type="InterPro" id="IPR012338">
    <property type="entry name" value="Beta-lactam/transpept-like"/>
</dbReference>
<dbReference type="InterPro" id="IPR036138">
    <property type="entry name" value="PBP_dimer_sf"/>
</dbReference>
<protein>
    <submittedName>
        <fullName evidence="7">Penicillin-binding protein 2</fullName>
    </submittedName>
</protein>
<comment type="similarity">
    <text evidence="2">Belongs to the transpeptidase family.</text>
</comment>
<dbReference type="EMBL" id="CP040915">
    <property type="protein sequence ID" value="QDC24329.1"/>
    <property type="molecule type" value="Genomic_DNA"/>
</dbReference>
<dbReference type="Proteomes" id="UP000314616">
    <property type="component" value="Chromosome"/>
</dbReference>
<dbReference type="SUPFAM" id="SSF56601">
    <property type="entry name" value="beta-lactamase/transpeptidase-like"/>
    <property type="match status" value="1"/>
</dbReference>
<evidence type="ECO:0000313" key="7">
    <source>
        <dbReference type="EMBL" id="QDC24329.1"/>
    </source>
</evidence>
<feature type="domain" description="Penicillin-binding protein transpeptidase" evidence="5">
    <location>
        <begin position="264"/>
        <end position="570"/>
    </location>
</feature>
<dbReference type="Gene3D" id="3.90.1310.10">
    <property type="entry name" value="Penicillin-binding protein 2a (Domain 2)"/>
    <property type="match status" value="1"/>
</dbReference>
<keyword evidence="3 4" id="KW-0472">Membrane</keyword>
<dbReference type="InterPro" id="IPR005311">
    <property type="entry name" value="PBP_dimer"/>
</dbReference>
<dbReference type="Gene3D" id="3.40.710.10">
    <property type="entry name" value="DD-peptidase/beta-lactamase superfamily"/>
    <property type="match status" value="1"/>
</dbReference>
<dbReference type="Gene3D" id="3.30.450.330">
    <property type="match status" value="1"/>
</dbReference>
<feature type="domain" description="Penicillin-binding protein dimerisation" evidence="6">
    <location>
        <begin position="61"/>
        <end position="221"/>
    </location>
</feature>
<reference evidence="7 8" key="1">
    <citation type="submission" date="2019-05" db="EMBL/GenBank/DDBJ databases">
        <title>Georgenia *** sp. nov., and Georgenia *** sp. nov., isolated from the intestinal contents of plateau pika (Ochotona curzoniae) in the Qinghai-Tibet plateau of China.</title>
        <authorList>
            <person name="Tian Z."/>
        </authorList>
    </citation>
    <scope>NUCLEOTIDE SEQUENCE [LARGE SCALE GENOMIC DNA]</scope>
    <source>
        <strain evidence="7 8">Z443</strain>
    </source>
</reference>
<sequence>MSTRQTPPPVVGDRRFRRQVALVAVLTMLLVFGGRLVYVQAVQGPELADQARDDRTRTSLIRAPRGDIVDSDGEVLATSVERFNVGVNQLLVRNYVRKDPATGEVLGTGAAAAAGMLAPLLGRDKAELGAELVGESTFVYLAKGLTPEDWRAIDALRIPGIEPEETTERIYPNGTTAGNIVGFVGRDGHGLAGLEQRFNEQLTGTDGSLTVEIGGTGQVIPTGLREEEPAVPGETVHTSIDRDLQFFAQQQIDEAVAKWGAQWGAVVVEEIGTGRVLTIADSGTVDPGDYQKWAEGDRGSRAVSAPYEPGSTGKLPTFAAALEEGVVETDSLFTVPDRLTMPNGQTFSDNDPHETKRLTTAGVLADSSNTGTVQIGDRIADDVRYGYLRGFGFGQPTGIELPGETGGVLREPDSWDSRTRYTTMFGQGMSVSLLQNTSMVATIGNGGVRMDPRVVDGRTNGDGDFLPTETVEGERVISEETAGEVIAMMEGVAADGGTGVLGQVEGYRIAAKTGTAQIVDGSGGLNSRLGSYVGLAPAEDPRLAVGVVMYKPAGMSYGGVIAAPVFREVMGFGLRQLGVPPSTTPAPNLSRGPGQE</sequence>
<dbReference type="PANTHER" id="PTHR30627:SF1">
    <property type="entry name" value="PEPTIDOGLYCAN D,D-TRANSPEPTIDASE FTSI"/>
    <property type="match status" value="1"/>
</dbReference>
<evidence type="ECO:0000256" key="3">
    <source>
        <dbReference type="ARBA" id="ARBA00023136"/>
    </source>
</evidence>
<evidence type="ECO:0000259" key="6">
    <source>
        <dbReference type="Pfam" id="PF03717"/>
    </source>
</evidence>
<organism evidence="7 8">
    <name type="scientific">Georgenia yuyongxinii</name>
    <dbReference type="NCBI Taxonomy" id="2589797"/>
    <lineage>
        <taxon>Bacteria</taxon>
        <taxon>Bacillati</taxon>
        <taxon>Actinomycetota</taxon>
        <taxon>Actinomycetes</taxon>
        <taxon>Micrococcales</taxon>
        <taxon>Bogoriellaceae</taxon>
        <taxon>Georgenia</taxon>
    </lineage>
</organism>
<feature type="transmembrane region" description="Helical" evidence="4">
    <location>
        <begin position="20"/>
        <end position="38"/>
    </location>
</feature>
<dbReference type="GO" id="GO:0008658">
    <property type="term" value="F:penicillin binding"/>
    <property type="evidence" value="ECO:0007669"/>
    <property type="project" value="InterPro"/>
</dbReference>
<evidence type="ECO:0000256" key="1">
    <source>
        <dbReference type="ARBA" id="ARBA00004370"/>
    </source>
</evidence>
<dbReference type="OrthoDB" id="9789078at2"/>
<dbReference type="AlphaFoldDB" id="A0A5B8C0T2"/>
<comment type="subcellular location">
    <subcellularLocation>
        <location evidence="1">Membrane</location>
    </subcellularLocation>
</comment>
<evidence type="ECO:0000256" key="2">
    <source>
        <dbReference type="ARBA" id="ARBA00007171"/>
    </source>
</evidence>
<proteinExistence type="inferred from homology"/>
<evidence type="ECO:0000256" key="4">
    <source>
        <dbReference type="SAM" id="Phobius"/>
    </source>
</evidence>